<protein>
    <recommendedName>
        <fullName evidence="4">RNA-directed RNA polymerase</fullName>
        <ecNumber evidence="4">2.7.7.48</ecNumber>
    </recommendedName>
</protein>
<dbReference type="GO" id="GO:0003968">
    <property type="term" value="F:RNA-directed RNA polymerase activity"/>
    <property type="evidence" value="ECO:0007669"/>
    <property type="project" value="UniProtKB-KW"/>
</dbReference>
<dbReference type="Pfam" id="PF00998">
    <property type="entry name" value="RdRP_3"/>
    <property type="match status" value="1"/>
</dbReference>
<dbReference type="CDD" id="cd23206">
    <property type="entry name" value="Tombusviridae_RdRp"/>
    <property type="match status" value="1"/>
</dbReference>
<dbReference type="PROSITE" id="PS50507">
    <property type="entry name" value="RDRP_SSRNA_POS"/>
    <property type="match status" value="1"/>
</dbReference>
<keyword evidence="4" id="KW-0547">Nucleotide-binding</keyword>
<dbReference type="EC" id="2.7.7.48" evidence="4"/>
<dbReference type="GO" id="GO:0003723">
    <property type="term" value="F:RNA binding"/>
    <property type="evidence" value="ECO:0007669"/>
    <property type="project" value="InterPro"/>
</dbReference>
<dbReference type="GO" id="GO:0000166">
    <property type="term" value="F:nucleotide binding"/>
    <property type="evidence" value="ECO:0007669"/>
    <property type="project" value="UniProtKB-KW"/>
</dbReference>
<dbReference type="SUPFAM" id="SSF56672">
    <property type="entry name" value="DNA/RNA polymerases"/>
    <property type="match status" value="1"/>
</dbReference>
<keyword evidence="1 4" id="KW-0808">Transferase</keyword>
<dbReference type="InterPro" id="IPR043502">
    <property type="entry name" value="DNA/RNA_pol_sf"/>
</dbReference>
<keyword evidence="2 4" id="KW-0548">Nucleotidyltransferase</keyword>
<gene>
    <name evidence="6" type="ORF">H1Bulk3086_000002</name>
</gene>
<evidence type="ECO:0000256" key="2">
    <source>
        <dbReference type="ARBA" id="ARBA00022695"/>
    </source>
</evidence>
<keyword evidence="3 4" id="KW-0693">Viral RNA replication</keyword>
<evidence type="ECO:0000256" key="1">
    <source>
        <dbReference type="ARBA" id="ARBA00022679"/>
    </source>
</evidence>
<dbReference type="InterPro" id="IPR043128">
    <property type="entry name" value="Rev_trsase/Diguanyl_cyclase"/>
</dbReference>
<accession>A0A514D9B4</accession>
<proteinExistence type="predicted"/>
<feature type="domain" description="RdRp catalytic" evidence="5">
    <location>
        <begin position="199"/>
        <end position="315"/>
    </location>
</feature>
<organism evidence="6">
    <name type="scientific">Riboviria sp</name>
    <dbReference type="NCBI Taxonomy" id="2585031"/>
    <lineage>
        <taxon>Viruses</taxon>
        <taxon>Riboviria</taxon>
    </lineage>
</organism>
<dbReference type="EMBL" id="MN035354">
    <property type="protein sequence ID" value="QDH90210.1"/>
    <property type="molecule type" value="Genomic_DNA"/>
</dbReference>
<name>A0A514D9B4_9VIRU</name>
<reference evidence="6" key="1">
    <citation type="submission" date="2019-05" db="EMBL/GenBank/DDBJ databases">
        <title>Metatranscriptomic reconstruction reveals RNA viruses with the potential to shape carbon cycling in soil.</title>
        <authorList>
            <person name="Starr E.P."/>
            <person name="Nuccio E."/>
            <person name="Pett-Ridge J."/>
            <person name="Banfield J.F."/>
            <person name="Firestone M.K."/>
        </authorList>
    </citation>
    <scope>NUCLEOTIDE SEQUENCE</scope>
    <source>
        <strain evidence="6">H1_Bulk_30_scaffold_86</strain>
    </source>
</reference>
<dbReference type="InterPro" id="IPR002166">
    <property type="entry name" value="RNA_pol_HCV"/>
</dbReference>
<dbReference type="InterPro" id="IPR007094">
    <property type="entry name" value="RNA-dir_pol_PSvirus"/>
</dbReference>
<evidence type="ECO:0000259" key="5">
    <source>
        <dbReference type="PROSITE" id="PS50507"/>
    </source>
</evidence>
<dbReference type="GO" id="GO:0039694">
    <property type="term" value="P:viral RNA genome replication"/>
    <property type="evidence" value="ECO:0007669"/>
    <property type="project" value="InterPro"/>
</dbReference>
<evidence type="ECO:0000256" key="3">
    <source>
        <dbReference type="ARBA" id="ARBA00022953"/>
    </source>
</evidence>
<dbReference type="Gene3D" id="3.30.70.270">
    <property type="match status" value="1"/>
</dbReference>
<comment type="catalytic activity">
    <reaction evidence="4">
        <text>RNA(n) + a ribonucleoside 5'-triphosphate = RNA(n+1) + diphosphate</text>
        <dbReference type="Rhea" id="RHEA:21248"/>
        <dbReference type="Rhea" id="RHEA-COMP:14527"/>
        <dbReference type="Rhea" id="RHEA-COMP:17342"/>
        <dbReference type="ChEBI" id="CHEBI:33019"/>
        <dbReference type="ChEBI" id="CHEBI:61557"/>
        <dbReference type="ChEBI" id="CHEBI:140395"/>
        <dbReference type="EC" id="2.7.7.48"/>
    </reaction>
</comment>
<keyword evidence="4 6" id="KW-0696">RNA-directed RNA polymerase</keyword>
<evidence type="ECO:0000313" key="6">
    <source>
        <dbReference type="EMBL" id="QDH90210.1"/>
    </source>
</evidence>
<evidence type="ECO:0000256" key="4">
    <source>
        <dbReference type="RuleBase" id="RU363062"/>
    </source>
</evidence>
<sequence length="493" mass="57417">MYKEHPKTKRSVYGFTHLSAQNSDFQVYNNTILSLVKAVKERVFYVKKNETWVEPHRPRLDTVNHYLAPFFFDLKKVSTSASPMEAEHYVQLYHGSRRQTYELAMKENKIKGFDARTSHVTIFLKYELYDFHSKIPVQRVISPRDARYRIEAGRYIRPLEKLIYDDINTLFKQITVFKCLNAVERGEVISTMWDLYLDPVAIGLDAHRFDQHVSNAMLEWEHTTYQLYYKIDKFFKFLMKLQRNNVCKGFVKDGKVKYTTKHGRMSGDPNTSLGNVLIMCGIIYSFMKTHSIELSLANDGDDCVIITERSNLDKIINLLPLFFEDLGFSIVVEDPVYELEHIEFCQCKPVLDGNGKYRMVRNPFRSIAKDSIAKKPLTNEKIMRRWAKTVGQGGLSLNSSIPVMQSFYSVLDRVGGDHKILTDEKSLDGGLFRLGKRMEPKIQYITEETRFSFWKAFGVLPDEQVAIEDHYKNYILGEGSVHDRYADLPIYRT</sequence>